<dbReference type="OMA" id="TSARTWK"/>
<dbReference type="AlphaFoldDB" id="A0A1Q9F0M9"/>
<evidence type="ECO:0008006" key="3">
    <source>
        <dbReference type="Google" id="ProtNLM"/>
    </source>
</evidence>
<accession>A0A1Q9F0M9</accession>
<name>A0A1Q9F0M9_SYMMI</name>
<evidence type="ECO:0000313" key="1">
    <source>
        <dbReference type="EMBL" id="OLQ13240.1"/>
    </source>
</evidence>
<dbReference type="PANTHER" id="PTHR47027">
    <property type="entry name" value="REVERSE TRANSCRIPTASE DOMAIN-CONTAINING PROTEIN"/>
    <property type="match status" value="1"/>
</dbReference>
<dbReference type="Proteomes" id="UP000186817">
    <property type="component" value="Unassembled WGS sequence"/>
</dbReference>
<gene>
    <name evidence="1" type="ORF">AK812_SmicGene2774</name>
</gene>
<comment type="caution">
    <text evidence="1">The sequence shown here is derived from an EMBL/GenBank/DDBJ whole genome shotgun (WGS) entry which is preliminary data.</text>
</comment>
<dbReference type="InterPro" id="IPR036691">
    <property type="entry name" value="Endo/exonu/phosph_ase_sf"/>
</dbReference>
<dbReference type="PANTHER" id="PTHR47027:SF20">
    <property type="entry name" value="REVERSE TRANSCRIPTASE-LIKE PROTEIN WITH RNA-DIRECTED DNA POLYMERASE DOMAIN"/>
    <property type="match status" value="1"/>
</dbReference>
<evidence type="ECO:0000313" key="2">
    <source>
        <dbReference type="Proteomes" id="UP000186817"/>
    </source>
</evidence>
<proteinExistence type="predicted"/>
<keyword evidence="2" id="KW-1185">Reference proteome</keyword>
<dbReference type="OrthoDB" id="414391at2759"/>
<reference evidence="1 2" key="1">
    <citation type="submission" date="2016-02" db="EMBL/GenBank/DDBJ databases">
        <title>Genome analysis of coral dinoflagellate symbionts highlights evolutionary adaptations to a symbiotic lifestyle.</title>
        <authorList>
            <person name="Aranda M."/>
            <person name="Li Y."/>
            <person name="Liew Y.J."/>
            <person name="Baumgarten S."/>
            <person name="Simakov O."/>
            <person name="Wilson M."/>
            <person name="Piel J."/>
            <person name="Ashoor H."/>
            <person name="Bougouffa S."/>
            <person name="Bajic V.B."/>
            <person name="Ryu T."/>
            <person name="Ravasi T."/>
            <person name="Bayer T."/>
            <person name="Micklem G."/>
            <person name="Kim H."/>
            <person name="Bhak J."/>
            <person name="Lajeunesse T.C."/>
            <person name="Voolstra C.R."/>
        </authorList>
    </citation>
    <scope>NUCLEOTIDE SEQUENCE [LARGE SCALE GENOMIC DNA]</scope>
    <source>
        <strain evidence="1 2">CCMP2467</strain>
    </source>
</reference>
<sequence>MALYTGYGSFVPPLEILANGLPRLAKALLTKIGMLTARKSPRRDQWWQKFVEDAITKTSGLPTLILGDLNLRLTNPWGRRIGDLCWEEGSEPPAAFADLMQHLNLWVPSTFSSVHSGLSHTWASPGHGTLSRIDFVLAPHDWQTGAAGSRVLYDIDFGQTGVDHFAVCCEFDFLLSHPSSPGCRKRTIDLQRLQLPESSAIIHRICESIPEVPWKVDAHTHYDCFARHLYESLVAEFPAQRKTCRRAFFSDATWGLRQQRVHLRKMTHHASLWLHNLELRVAVFAWRTARDLTRSSLLLLGETLACVFDLRKYVGTLRQLKTMLRKSVLKDRREYLHGVAMQAASSTVKSTVDKLRPLIGPPKRRQRGGQPLPAVKLEDGSIAISTQDAEERWVRHFSAVEDGAPCSPQDIVDQCLERQNAIDLEDHILTASELITRTQLEAGLRSSKRGRAAGKDKLPSDLLHSMPAGLSQALYTVFLKFAMRLQEPIQWKGGNLLAFWKQKGPALECSSHRAILVSSSIGKAVHAALRTQCSPALDAAVTPLQVGGRRGCPVELALHAARLWQETCKARRQCCALLFVDLKDAFHRVARPLVHGGSLDDSTVNNVIATLGLADDVAPRLRAYAKSRSLLSLAGAPESVARMVSETNQDTWFAYGTLELTARVEAGTRPGDNLADMIFSFLFAEILHKLRVRFDERGLSVVLPWQPEWMFAEPGTCEPRPDSQVSPVDITWMDDLALLVHGDTPASLVENVRSIARETLEECVRATLVPNLAAGKTEGVLVLVGKGAKKIGAELFRHSEPQLRLHSDLWPQAQLRLVSTYKHVGGIIQAGGGLAKELRARVGSAWAAFRKHKRQVFASPIVDIGDKAILFGSLIESTLYYGVGAWSIVDDKTLDKLDSTIVSMARLMLRPRFSMQAARHVSSLYAVATARLLPASVSVRLARLRHLRALVSNANPELWALLHAEQKWLQLVQADIEWAAITQQSAGREPAPFDRWASAIEVARTSARTWKRLIKQVKTAAQTIAQWEAEVQQYHGLLLRQMRRAGLRTHKTQSD</sequence>
<organism evidence="1 2">
    <name type="scientific">Symbiodinium microadriaticum</name>
    <name type="common">Dinoflagellate</name>
    <name type="synonym">Zooxanthella microadriatica</name>
    <dbReference type="NCBI Taxonomy" id="2951"/>
    <lineage>
        <taxon>Eukaryota</taxon>
        <taxon>Sar</taxon>
        <taxon>Alveolata</taxon>
        <taxon>Dinophyceae</taxon>
        <taxon>Suessiales</taxon>
        <taxon>Symbiodiniaceae</taxon>
        <taxon>Symbiodinium</taxon>
    </lineage>
</organism>
<protein>
    <recommendedName>
        <fullName evidence="3">Reverse transcriptase domain-containing protein</fullName>
    </recommendedName>
</protein>
<dbReference type="SUPFAM" id="SSF56219">
    <property type="entry name" value="DNase I-like"/>
    <property type="match status" value="1"/>
</dbReference>
<dbReference type="EMBL" id="LSRX01000031">
    <property type="protein sequence ID" value="OLQ13240.1"/>
    <property type="molecule type" value="Genomic_DNA"/>
</dbReference>
<dbReference type="Gene3D" id="3.60.10.10">
    <property type="entry name" value="Endonuclease/exonuclease/phosphatase"/>
    <property type="match status" value="1"/>
</dbReference>